<evidence type="ECO:0000313" key="5">
    <source>
        <dbReference type="Proteomes" id="UP000759537"/>
    </source>
</evidence>
<dbReference type="EMBL" id="WHVB01000136">
    <property type="protein sequence ID" value="KAF8461180.1"/>
    <property type="molecule type" value="Genomic_DNA"/>
</dbReference>
<dbReference type="Proteomes" id="UP000759537">
    <property type="component" value="Unassembled WGS sequence"/>
</dbReference>
<feature type="compositionally biased region" description="Pro residues" evidence="1">
    <location>
        <begin position="366"/>
        <end position="376"/>
    </location>
</feature>
<gene>
    <name evidence="4" type="ORF">DFH94DRAFT_789748</name>
</gene>
<evidence type="ECO:0000256" key="1">
    <source>
        <dbReference type="SAM" id="MobiDB-lite"/>
    </source>
</evidence>
<feature type="domain" description="Trafficking protein particle complex subunit 13 middle" evidence="3">
    <location>
        <begin position="197"/>
        <end position="330"/>
    </location>
</feature>
<reference evidence="4" key="2">
    <citation type="journal article" date="2020" name="Nat. Commun.">
        <title>Large-scale genome sequencing of mycorrhizal fungi provides insights into the early evolution of symbiotic traits.</title>
        <authorList>
            <person name="Miyauchi S."/>
            <person name="Kiss E."/>
            <person name="Kuo A."/>
            <person name="Drula E."/>
            <person name="Kohler A."/>
            <person name="Sanchez-Garcia M."/>
            <person name="Morin E."/>
            <person name="Andreopoulos B."/>
            <person name="Barry K.W."/>
            <person name="Bonito G."/>
            <person name="Buee M."/>
            <person name="Carver A."/>
            <person name="Chen C."/>
            <person name="Cichocki N."/>
            <person name="Clum A."/>
            <person name="Culley D."/>
            <person name="Crous P.W."/>
            <person name="Fauchery L."/>
            <person name="Girlanda M."/>
            <person name="Hayes R.D."/>
            <person name="Keri Z."/>
            <person name="LaButti K."/>
            <person name="Lipzen A."/>
            <person name="Lombard V."/>
            <person name="Magnuson J."/>
            <person name="Maillard F."/>
            <person name="Murat C."/>
            <person name="Nolan M."/>
            <person name="Ohm R.A."/>
            <person name="Pangilinan J."/>
            <person name="Pereira M.F."/>
            <person name="Perotto S."/>
            <person name="Peter M."/>
            <person name="Pfister S."/>
            <person name="Riley R."/>
            <person name="Sitrit Y."/>
            <person name="Stielow J.B."/>
            <person name="Szollosi G."/>
            <person name="Zifcakova L."/>
            <person name="Stursova M."/>
            <person name="Spatafora J.W."/>
            <person name="Tedersoo L."/>
            <person name="Vaario L.M."/>
            <person name="Yamada A."/>
            <person name="Yan M."/>
            <person name="Wang P."/>
            <person name="Xu J."/>
            <person name="Bruns T."/>
            <person name="Baldrian P."/>
            <person name="Vilgalys R."/>
            <person name="Dunand C."/>
            <person name="Henrissat B."/>
            <person name="Grigoriev I.V."/>
            <person name="Hibbett D."/>
            <person name="Nagy L.G."/>
            <person name="Martin F.M."/>
        </authorList>
    </citation>
    <scope>NUCLEOTIDE SEQUENCE</scope>
    <source>
        <strain evidence="4">Prilba</strain>
    </source>
</reference>
<proteinExistence type="predicted"/>
<keyword evidence="5" id="KW-1185">Reference proteome</keyword>
<feature type="domain" description="Trafficking protein particle complex subunit 13 N-terminal" evidence="2">
    <location>
        <begin position="6"/>
        <end position="193"/>
    </location>
</feature>
<feature type="region of interest" description="Disordered" evidence="1">
    <location>
        <begin position="355"/>
        <end position="414"/>
    </location>
</feature>
<name>A0A9P5JT40_9AGAM</name>
<dbReference type="InterPro" id="IPR010378">
    <property type="entry name" value="TRAPPC13"/>
</dbReference>
<dbReference type="PANTHER" id="PTHR13134:SF3">
    <property type="entry name" value="TRAFFICKING PROTEIN PARTICLE COMPLEX SUBUNIT 13"/>
    <property type="match status" value="1"/>
</dbReference>
<dbReference type="Pfam" id="PF06159">
    <property type="entry name" value="TRAPPC13_N"/>
    <property type="match status" value="1"/>
</dbReference>
<dbReference type="OrthoDB" id="10250284at2759"/>
<evidence type="ECO:0000259" key="2">
    <source>
        <dbReference type="Pfam" id="PF06159"/>
    </source>
</evidence>
<dbReference type="InterPro" id="IPR055429">
    <property type="entry name" value="TRAPPC13_M"/>
</dbReference>
<comment type="caution">
    <text evidence="4">The sequence shown here is derived from an EMBL/GenBank/DDBJ whole genome shotgun (WGS) entry which is preliminary data.</text>
</comment>
<dbReference type="PANTHER" id="PTHR13134">
    <property type="entry name" value="TRAFFICKING PROTEIN PARTICLE COMPLEX SUBUNIT 13"/>
    <property type="match status" value="1"/>
</dbReference>
<sequence>MDGAGHLLSLKVMRVSRPALASAWEPFYSSSPSFSAHSTASVHSLQGSTPLPGHPKTLRDLTNASSLLTLPSSFGAIQLGETFSGALAVNNESAAMVDCVNLRVEMQTATSKLLLADIGGQTLSLVAGDTLEATVHHEIKELGQHVLACTVSYQLPPGARRPATSAVTTGVADDDTWDDTGLQTFRKFYKFAVTNPLSVKTKVHVPRSPSALLSTEERSKVFLEVHIQNLTSDPMWFERIVFEPAPGWHVQDANLLPDSQNSLFSGAMAMMQPQDTRQFIYILNEINPPAVPVQHAPGAVLPLGRLDISWRSSFGEPGRLLTSMLSRRIPLLPNQAPVRPPQQPASALPLHLQRSATVTGHSSQPPSRPSTPPGGPTPYRSSSPFRNRPMSVPPRPQSPGMSTALGNPIASSLPNSVVVDPVDLDLVVRSIPRGTLQAGKSFCVACTLGVTASVRGGHQRTLGLAVQHVQPSTARTTPGTAPPASMTATSTTAATNSRLASAVAMAMASSSPTPRASLTLLDGPLVGSPRATQPAEQEEEDDSASRLRFPPPVPTYSDEARYDKLRGATRFLGASTLLVPPMTLVRTHPESSSASGSGGGSDNDNGGDAMTGATTGKEVQFWDFELEYTPLKTGFVPVGGLRVLLLEDRVHGAEEAYPQRRSTAPLVLKEWDVIGEIWVKS</sequence>
<dbReference type="AlphaFoldDB" id="A0A9P5JT40"/>
<dbReference type="InterPro" id="IPR055427">
    <property type="entry name" value="TRAPPC13_N"/>
</dbReference>
<feature type="region of interest" description="Disordered" evidence="1">
    <location>
        <begin position="511"/>
        <end position="558"/>
    </location>
</feature>
<feature type="region of interest" description="Disordered" evidence="1">
    <location>
        <begin position="586"/>
        <end position="613"/>
    </location>
</feature>
<organism evidence="4 5">
    <name type="scientific">Russula ochroleuca</name>
    <dbReference type="NCBI Taxonomy" id="152965"/>
    <lineage>
        <taxon>Eukaryota</taxon>
        <taxon>Fungi</taxon>
        <taxon>Dikarya</taxon>
        <taxon>Basidiomycota</taxon>
        <taxon>Agaricomycotina</taxon>
        <taxon>Agaricomycetes</taxon>
        <taxon>Russulales</taxon>
        <taxon>Russulaceae</taxon>
        <taxon>Russula</taxon>
    </lineage>
</organism>
<protein>
    <submittedName>
        <fullName evidence="4">DUF974-domain-containing protein</fullName>
    </submittedName>
</protein>
<dbReference type="Pfam" id="PF23647">
    <property type="entry name" value="TRAPPC13_M"/>
    <property type="match status" value="1"/>
</dbReference>
<evidence type="ECO:0000259" key="3">
    <source>
        <dbReference type="Pfam" id="PF23647"/>
    </source>
</evidence>
<dbReference type="GO" id="GO:1990072">
    <property type="term" value="C:TRAPPIII protein complex"/>
    <property type="evidence" value="ECO:0007669"/>
    <property type="project" value="TreeGrafter"/>
</dbReference>
<accession>A0A9P5JT40</accession>
<reference evidence="4" key="1">
    <citation type="submission" date="2019-10" db="EMBL/GenBank/DDBJ databases">
        <authorList>
            <consortium name="DOE Joint Genome Institute"/>
            <person name="Kuo A."/>
            <person name="Miyauchi S."/>
            <person name="Kiss E."/>
            <person name="Drula E."/>
            <person name="Kohler A."/>
            <person name="Sanchez-Garcia M."/>
            <person name="Andreopoulos B."/>
            <person name="Barry K.W."/>
            <person name="Bonito G."/>
            <person name="Buee M."/>
            <person name="Carver A."/>
            <person name="Chen C."/>
            <person name="Cichocki N."/>
            <person name="Clum A."/>
            <person name="Culley D."/>
            <person name="Crous P.W."/>
            <person name="Fauchery L."/>
            <person name="Girlanda M."/>
            <person name="Hayes R."/>
            <person name="Keri Z."/>
            <person name="LaButti K."/>
            <person name="Lipzen A."/>
            <person name="Lombard V."/>
            <person name="Magnuson J."/>
            <person name="Maillard F."/>
            <person name="Morin E."/>
            <person name="Murat C."/>
            <person name="Nolan M."/>
            <person name="Ohm R."/>
            <person name="Pangilinan J."/>
            <person name="Pereira M."/>
            <person name="Perotto S."/>
            <person name="Peter M."/>
            <person name="Riley R."/>
            <person name="Sitrit Y."/>
            <person name="Stielow B."/>
            <person name="Szollosi G."/>
            <person name="Zifcakova L."/>
            <person name="Stursova M."/>
            <person name="Spatafora J.W."/>
            <person name="Tedersoo L."/>
            <person name="Vaario L.-M."/>
            <person name="Yamada A."/>
            <person name="Yan M."/>
            <person name="Wang P."/>
            <person name="Xu J."/>
            <person name="Bruns T."/>
            <person name="Baldrian P."/>
            <person name="Vilgalys R."/>
            <person name="Henrissat B."/>
            <person name="Grigoriev I.V."/>
            <person name="Hibbett D."/>
            <person name="Nagy L.G."/>
            <person name="Martin F.M."/>
        </authorList>
    </citation>
    <scope>NUCLEOTIDE SEQUENCE</scope>
    <source>
        <strain evidence="4">Prilba</strain>
    </source>
</reference>
<evidence type="ECO:0000313" key="4">
    <source>
        <dbReference type="EMBL" id="KAF8461180.1"/>
    </source>
</evidence>